<name>A0A225UZR4_9STRA</name>
<proteinExistence type="predicted"/>
<keyword evidence="4" id="KW-1185">Reference proteome</keyword>
<dbReference type="AlphaFoldDB" id="A0A225UZR4"/>
<reference evidence="4" key="1">
    <citation type="submission" date="2017-03" db="EMBL/GenBank/DDBJ databases">
        <title>Phytopthora megakarya and P. palmivora, two closely related causual agents of cacao black pod achieved similar genome size and gene model numbers by different mechanisms.</title>
        <authorList>
            <person name="Ali S."/>
            <person name="Shao J."/>
            <person name="Larry D.J."/>
            <person name="Kronmiller B."/>
            <person name="Shen D."/>
            <person name="Strem M.D."/>
            <person name="Melnick R.L."/>
            <person name="Guiltinan M.J."/>
            <person name="Tyler B.M."/>
            <person name="Meinhardt L.W."/>
            <person name="Bailey B.A."/>
        </authorList>
    </citation>
    <scope>NUCLEOTIDE SEQUENCE [LARGE SCALE GENOMIC DNA]</scope>
    <source>
        <strain evidence="4">zdho120</strain>
    </source>
</reference>
<keyword evidence="1" id="KW-0175">Coiled coil</keyword>
<sequence>MPCVVSGLLCVDTGVSAAEDQVAQLQAQLRDSEAAHQAAERRAEERVLDVNALVDFLMRNKPKINVMFNWMRLAALLHHFVEGTAILEGRLTNINVVALDDPRCECPEYAKPSPRPGNVQRGPFVYARPSENQRPLGILWVETEALQAKLPEPSDDEVQDPSYELSQAELNKAARAEAAADNDESSEESDKAGKESKPALTHPSPASPQESKTGKASDKGSGSKAMVHPENSSIASSPAPSLSLFRNLEALHASARCLTTSKANADNDESSEDSDNAGKESKPAATHPSPASSRESKTGKTSDKGSDSKSHGASAKLKSRVITSSKSQPIPISGGTSRARKMPVLSLATFLRRAKVEVPSDGPRRTRSKLAKLSYDDLHSRHLDMVEAACRETYVSYRIFGTLVKFDSYRQSQGCPDFEPHKPDIHILKARWDLEA</sequence>
<feature type="region of interest" description="Disordered" evidence="2">
    <location>
        <begin position="171"/>
        <end position="239"/>
    </location>
</feature>
<evidence type="ECO:0000256" key="2">
    <source>
        <dbReference type="SAM" id="MobiDB-lite"/>
    </source>
</evidence>
<comment type="caution">
    <text evidence="3">The sequence shown here is derived from an EMBL/GenBank/DDBJ whole genome shotgun (WGS) entry which is preliminary data.</text>
</comment>
<organism evidence="3 4">
    <name type="scientific">Phytophthora megakarya</name>
    <dbReference type="NCBI Taxonomy" id="4795"/>
    <lineage>
        <taxon>Eukaryota</taxon>
        <taxon>Sar</taxon>
        <taxon>Stramenopiles</taxon>
        <taxon>Oomycota</taxon>
        <taxon>Peronosporomycetes</taxon>
        <taxon>Peronosporales</taxon>
        <taxon>Peronosporaceae</taxon>
        <taxon>Phytophthora</taxon>
    </lineage>
</organism>
<feature type="compositionally biased region" description="Basic and acidic residues" evidence="2">
    <location>
        <begin position="188"/>
        <end position="197"/>
    </location>
</feature>
<dbReference type="Proteomes" id="UP000198211">
    <property type="component" value="Unassembled WGS sequence"/>
</dbReference>
<protein>
    <submittedName>
        <fullName evidence="3">Uncharacterized protein</fullName>
    </submittedName>
</protein>
<evidence type="ECO:0000313" key="4">
    <source>
        <dbReference type="Proteomes" id="UP000198211"/>
    </source>
</evidence>
<feature type="compositionally biased region" description="Polar residues" evidence="2">
    <location>
        <begin position="321"/>
        <end position="336"/>
    </location>
</feature>
<evidence type="ECO:0000313" key="3">
    <source>
        <dbReference type="EMBL" id="OWY98650.1"/>
    </source>
</evidence>
<gene>
    <name evidence="3" type="ORF">PHMEG_00030534</name>
</gene>
<feature type="coiled-coil region" evidence="1">
    <location>
        <begin position="15"/>
        <end position="42"/>
    </location>
</feature>
<feature type="compositionally biased region" description="Basic and acidic residues" evidence="2">
    <location>
        <begin position="294"/>
        <end position="310"/>
    </location>
</feature>
<evidence type="ECO:0000256" key="1">
    <source>
        <dbReference type="SAM" id="Coils"/>
    </source>
</evidence>
<feature type="compositionally biased region" description="Acidic residues" evidence="2">
    <location>
        <begin position="266"/>
        <end position="275"/>
    </location>
</feature>
<accession>A0A225UZR4</accession>
<dbReference type="EMBL" id="NBNE01009199">
    <property type="protein sequence ID" value="OWY98650.1"/>
    <property type="molecule type" value="Genomic_DNA"/>
</dbReference>
<feature type="region of interest" description="Disordered" evidence="2">
    <location>
        <begin position="259"/>
        <end position="338"/>
    </location>
</feature>